<evidence type="ECO:0000313" key="2">
    <source>
        <dbReference type="EMBL" id="GAA3543208.1"/>
    </source>
</evidence>
<protein>
    <submittedName>
        <fullName evidence="2">Uncharacterized protein</fullName>
    </submittedName>
</protein>
<sequence>MSGGVGLTEWAGPPARPIRYGLLLRLWDAYQGFRDGRRRIPAVPLSTECESGSEKTPEVHVITPKLEYLRHLARDQIDHERSACLYRAGPLRGELAGADERRQTAEQEVRMARQSWEEARLPVPEEDLKERRLAESLREDRPDALVRARRLADRDRKRATAESAWAQAEHRLAAAVEAVEALWQEIAREEAVGRARARRVHEFASRRAAVYLQQLVRTHPRGPDLNARLKLLGPDLPAWARESSESPGGEPKATHHVRDRTRGGSPDGMVAP</sequence>
<comment type="caution">
    <text evidence="2">The sequence shown here is derived from an EMBL/GenBank/DDBJ whole genome shotgun (WGS) entry which is preliminary data.</text>
</comment>
<gene>
    <name evidence="2" type="ORF">GCM10022419_024220</name>
</gene>
<organism evidence="2 3">
    <name type="scientific">Nonomuraea rosea</name>
    <dbReference type="NCBI Taxonomy" id="638574"/>
    <lineage>
        <taxon>Bacteria</taxon>
        <taxon>Bacillati</taxon>
        <taxon>Actinomycetota</taxon>
        <taxon>Actinomycetes</taxon>
        <taxon>Streptosporangiales</taxon>
        <taxon>Streptosporangiaceae</taxon>
        <taxon>Nonomuraea</taxon>
    </lineage>
</organism>
<dbReference type="Proteomes" id="UP001500630">
    <property type="component" value="Unassembled WGS sequence"/>
</dbReference>
<accession>A0ABP6W194</accession>
<feature type="region of interest" description="Disordered" evidence="1">
    <location>
        <begin position="238"/>
        <end position="272"/>
    </location>
</feature>
<evidence type="ECO:0000256" key="1">
    <source>
        <dbReference type="SAM" id="MobiDB-lite"/>
    </source>
</evidence>
<dbReference type="EMBL" id="BAABDQ010000004">
    <property type="protein sequence ID" value="GAA3543208.1"/>
    <property type="molecule type" value="Genomic_DNA"/>
</dbReference>
<reference evidence="3" key="1">
    <citation type="journal article" date="2019" name="Int. J. Syst. Evol. Microbiol.">
        <title>The Global Catalogue of Microorganisms (GCM) 10K type strain sequencing project: providing services to taxonomists for standard genome sequencing and annotation.</title>
        <authorList>
            <consortium name="The Broad Institute Genomics Platform"/>
            <consortium name="The Broad Institute Genome Sequencing Center for Infectious Disease"/>
            <person name="Wu L."/>
            <person name="Ma J."/>
        </authorList>
    </citation>
    <scope>NUCLEOTIDE SEQUENCE [LARGE SCALE GENOMIC DNA]</scope>
    <source>
        <strain evidence="3">JCM 17326</strain>
    </source>
</reference>
<evidence type="ECO:0000313" key="3">
    <source>
        <dbReference type="Proteomes" id="UP001500630"/>
    </source>
</evidence>
<name>A0ABP6W194_9ACTN</name>
<keyword evidence="3" id="KW-1185">Reference proteome</keyword>
<proteinExistence type="predicted"/>